<dbReference type="Pfam" id="PF03193">
    <property type="entry name" value="RsgA_GTPase"/>
    <property type="match status" value="1"/>
</dbReference>
<dbReference type="PANTHER" id="PTHR32120">
    <property type="entry name" value="SMALL RIBOSOMAL SUBUNIT BIOGENESIS GTPASE RSGA"/>
    <property type="match status" value="1"/>
</dbReference>
<evidence type="ECO:0000256" key="6">
    <source>
        <dbReference type="ARBA" id="ARBA00022801"/>
    </source>
</evidence>
<keyword evidence="3 10" id="KW-0479">Metal-binding</keyword>
<dbReference type="InterPro" id="IPR010914">
    <property type="entry name" value="RsgA_GTPase_dom"/>
</dbReference>
<evidence type="ECO:0000259" key="11">
    <source>
        <dbReference type="PROSITE" id="PS50936"/>
    </source>
</evidence>
<comment type="subunit">
    <text evidence="10">Monomer. Associates with 30S ribosomal subunit, binds 16S rRNA.</text>
</comment>
<feature type="binding site" evidence="10">
    <location>
        <begin position="155"/>
        <end position="158"/>
    </location>
    <ligand>
        <name>GTP</name>
        <dbReference type="ChEBI" id="CHEBI:37565"/>
    </ligand>
</feature>
<dbReference type="CDD" id="cd01854">
    <property type="entry name" value="YjeQ_EngC"/>
    <property type="match status" value="1"/>
</dbReference>
<dbReference type="Proteomes" id="UP000642748">
    <property type="component" value="Unassembled WGS sequence"/>
</dbReference>
<comment type="similarity">
    <text evidence="10">Belongs to the TRAFAC class YlqF/YawG GTPase family. RsgA subfamily.</text>
</comment>
<comment type="subcellular location">
    <subcellularLocation>
        <location evidence="10">Cytoplasm</location>
    </subcellularLocation>
</comment>
<dbReference type="NCBIfam" id="TIGR00157">
    <property type="entry name" value="ribosome small subunit-dependent GTPase A"/>
    <property type="match status" value="1"/>
</dbReference>
<evidence type="ECO:0000256" key="4">
    <source>
        <dbReference type="ARBA" id="ARBA00022730"/>
    </source>
</evidence>
<keyword evidence="6 10" id="KW-0378">Hydrolase</keyword>
<dbReference type="SUPFAM" id="SSF52540">
    <property type="entry name" value="P-loop containing nucleoside triphosphate hydrolases"/>
    <property type="match status" value="1"/>
</dbReference>
<dbReference type="InterPro" id="IPR030378">
    <property type="entry name" value="G_CP_dom"/>
</dbReference>
<feature type="binding site" evidence="10">
    <location>
        <position position="298"/>
    </location>
    <ligand>
        <name>Zn(2+)</name>
        <dbReference type="ChEBI" id="CHEBI:29105"/>
    </ligand>
</feature>
<keyword evidence="1 10" id="KW-0963">Cytoplasm</keyword>
<evidence type="ECO:0000313" key="14">
    <source>
        <dbReference type="Proteomes" id="UP000642748"/>
    </source>
</evidence>
<comment type="caution">
    <text evidence="13">The sequence shown here is derived from an EMBL/GenBank/DDBJ whole genome shotgun (WGS) entry which is preliminary data.</text>
</comment>
<organism evidence="13 14">
    <name type="scientific">Rugosimonospora africana</name>
    <dbReference type="NCBI Taxonomy" id="556532"/>
    <lineage>
        <taxon>Bacteria</taxon>
        <taxon>Bacillati</taxon>
        <taxon>Actinomycetota</taxon>
        <taxon>Actinomycetes</taxon>
        <taxon>Micromonosporales</taxon>
        <taxon>Micromonosporaceae</taxon>
        <taxon>Rugosimonospora</taxon>
    </lineage>
</organism>
<keyword evidence="2 10" id="KW-0690">Ribosome biogenesis</keyword>
<feature type="binding site" evidence="10">
    <location>
        <position position="293"/>
    </location>
    <ligand>
        <name>Zn(2+)</name>
        <dbReference type="ChEBI" id="CHEBI:29105"/>
    </ligand>
</feature>
<feature type="domain" description="EngC GTPase" evidence="11">
    <location>
        <begin position="116"/>
        <end position="263"/>
    </location>
</feature>
<dbReference type="GO" id="GO:0046872">
    <property type="term" value="F:metal ion binding"/>
    <property type="evidence" value="ECO:0007669"/>
    <property type="project" value="UniProtKB-KW"/>
</dbReference>
<dbReference type="AlphaFoldDB" id="A0A8J3QY53"/>
<dbReference type="HAMAP" id="MF_01820">
    <property type="entry name" value="GTPase_RsgA"/>
    <property type="match status" value="1"/>
</dbReference>
<evidence type="ECO:0000256" key="5">
    <source>
        <dbReference type="ARBA" id="ARBA00022741"/>
    </source>
</evidence>
<feature type="binding site" evidence="10">
    <location>
        <position position="306"/>
    </location>
    <ligand>
        <name>Zn(2+)</name>
        <dbReference type="ChEBI" id="CHEBI:29105"/>
    </ligand>
</feature>
<dbReference type="PROSITE" id="PS50936">
    <property type="entry name" value="ENGC_GTPASE"/>
    <property type="match status" value="1"/>
</dbReference>
<dbReference type="EC" id="3.6.1.-" evidence="10"/>
<comment type="cofactor">
    <cofactor evidence="10">
        <name>Zn(2+)</name>
        <dbReference type="ChEBI" id="CHEBI:29105"/>
    </cofactor>
    <text evidence="10">Binds 1 zinc ion per subunit.</text>
</comment>
<reference evidence="13" key="1">
    <citation type="submission" date="2021-01" db="EMBL/GenBank/DDBJ databases">
        <title>Whole genome shotgun sequence of Rugosimonospora africana NBRC 104875.</title>
        <authorList>
            <person name="Komaki H."/>
            <person name="Tamura T."/>
        </authorList>
    </citation>
    <scope>NUCLEOTIDE SEQUENCE</scope>
    <source>
        <strain evidence="13">NBRC 104875</strain>
    </source>
</reference>
<dbReference type="GO" id="GO:0005737">
    <property type="term" value="C:cytoplasm"/>
    <property type="evidence" value="ECO:0007669"/>
    <property type="project" value="UniProtKB-SubCell"/>
</dbReference>
<proteinExistence type="inferred from homology"/>
<dbReference type="Gene3D" id="1.10.40.50">
    <property type="entry name" value="Probable gtpase engc, domain 3"/>
    <property type="match status" value="1"/>
</dbReference>
<evidence type="ECO:0000313" key="13">
    <source>
        <dbReference type="EMBL" id="GIH18277.1"/>
    </source>
</evidence>
<feature type="binding site" evidence="10">
    <location>
        <position position="300"/>
    </location>
    <ligand>
        <name>Zn(2+)</name>
        <dbReference type="ChEBI" id="CHEBI:29105"/>
    </ligand>
</feature>
<feature type="domain" description="CP-type G" evidence="12">
    <location>
        <begin position="107"/>
        <end position="265"/>
    </location>
</feature>
<gene>
    <name evidence="13" type="primary">rsgA_2</name>
    <name evidence="10" type="synonym">rsgA</name>
    <name evidence="13" type="ORF">Raf01_64490</name>
</gene>
<comment type="function">
    <text evidence="10">One of several proteins that assist in the late maturation steps of the functional core of the 30S ribosomal subunit. Helps release RbfA from mature subunits. May play a role in the assembly of ribosomal proteins into the subunit. Circularly permuted GTPase that catalyzes slow GTP hydrolysis, GTPase activity is stimulated by the 30S ribosomal subunit.</text>
</comment>
<evidence type="ECO:0000256" key="9">
    <source>
        <dbReference type="ARBA" id="ARBA00023134"/>
    </source>
</evidence>
<evidence type="ECO:0000259" key="12">
    <source>
        <dbReference type="PROSITE" id="PS51721"/>
    </source>
</evidence>
<keyword evidence="4 10" id="KW-0699">rRNA-binding</keyword>
<evidence type="ECO:0000256" key="3">
    <source>
        <dbReference type="ARBA" id="ARBA00022723"/>
    </source>
</evidence>
<dbReference type="InterPro" id="IPR027417">
    <property type="entry name" value="P-loop_NTPase"/>
</dbReference>
<feature type="binding site" evidence="10">
    <location>
        <begin position="207"/>
        <end position="215"/>
    </location>
    <ligand>
        <name>GTP</name>
        <dbReference type="ChEBI" id="CHEBI:37565"/>
    </ligand>
</feature>
<dbReference type="PANTHER" id="PTHR32120:SF10">
    <property type="entry name" value="SMALL RIBOSOMAL SUBUNIT BIOGENESIS GTPASE RSGA"/>
    <property type="match status" value="1"/>
</dbReference>
<dbReference type="GO" id="GO:0019843">
    <property type="term" value="F:rRNA binding"/>
    <property type="evidence" value="ECO:0007669"/>
    <property type="project" value="UniProtKB-KW"/>
</dbReference>
<evidence type="ECO:0000256" key="8">
    <source>
        <dbReference type="ARBA" id="ARBA00022884"/>
    </source>
</evidence>
<name>A0A8J3QY53_9ACTN</name>
<keyword evidence="9 10" id="KW-0342">GTP-binding</keyword>
<evidence type="ECO:0000256" key="1">
    <source>
        <dbReference type="ARBA" id="ARBA00022490"/>
    </source>
</evidence>
<evidence type="ECO:0000256" key="7">
    <source>
        <dbReference type="ARBA" id="ARBA00022833"/>
    </source>
</evidence>
<dbReference type="GO" id="GO:0042274">
    <property type="term" value="P:ribosomal small subunit biogenesis"/>
    <property type="evidence" value="ECO:0007669"/>
    <property type="project" value="UniProtKB-UniRule"/>
</dbReference>
<keyword evidence="14" id="KW-1185">Reference proteome</keyword>
<evidence type="ECO:0000256" key="10">
    <source>
        <dbReference type="HAMAP-Rule" id="MF_01820"/>
    </source>
</evidence>
<keyword evidence="7 10" id="KW-0862">Zinc</keyword>
<dbReference type="PROSITE" id="PS51721">
    <property type="entry name" value="G_CP"/>
    <property type="match status" value="1"/>
</dbReference>
<accession>A0A8J3QY53</accession>
<keyword evidence="8 10" id="KW-0694">RNA-binding</keyword>
<dbReference type="InterPro" id="IPR004881">
    <property type="entry name" value="Ribosome_biogen_GTPase_RsgA"/>
</dbReference>
<protein>
    <recommendedName>
        <fullName evidence="10">Small ribosomal subunit biogenesis GTPase RsgA</fullName>
        <ecNumber evidence="10">3.6.1.-</ecNumber>
    </recommendedName>
</protein>
<dbReference type="GO" id="GO:0003924">
    <property type="term" value="F:GTPase activity"/>
    <property type="evidence" value="ECO:0007669"/>
    <property type="project" value="UniProtKB-UniRule"/>
</dbReference>
<keyword evidence="5 10" id="KW-0547">Nucleotide-binding</keyword>
<sequence>MTFDLASLGWDADFAYAYADVVRGSALPQQRPARVARVDRGVCTVFSAAGTDRASLGGGLLARCGRDSSALPCAGDWVVVRTWPDQRTTIEAVLPRRTRILRATAGRESKGQVLAANLDVAAVVEPMAPAPDLAQIERLLALAIASGAEPLVILTKADLVTRPGPVARQIAGLTGGVDVVTVSARRGTGLDRLRPLVTAGRTLGLLGPSGSGKSTMVNALAGASVMATREIRRADGRGRHTTTYRALIPLPGGGAILDTPGVRAVGMFADPDQSSETGLDQVFSEIDRLAAGCRFADCGHDREPDCAVREALATGELSARRLDSWRRLHRELDREARRRDLRLATEARALWKRRDQERRVTRRVGHLRG</sequence>
<dbReference type="EMBL" id="BONZ01000065">
    <property type="protein sequence ID" value="GIH18277.1"/>
    <property type="molecule type" value="Genomic_DNA"/>
</dbReference>
<evidence type="ECO:0000256" key="2">
    <source>
        <dbReference type="ARBA" id="ARBA00022517"/>
    </source>
</evidence>
<dbReference type="Gene3D" id="3.40.50.300">
    <property type="entry name" value="P-loop containing nucleotide triphosphate hydrolases"/>
    <property type="match status" value="1"/>
</dbReference>
<dbReference type="RefSeq" id="WP_203921807.1">
    <property type="nucleotide sequence ID" value="NZ_BONZ01000065.1"/>
</dbReference>
<dbReference type="GO" id="GO:0005525">
    <property type="term" value="F:GTP binding"/>
    <property type="evidence" value="ECO:0007669"/>
    <property type="project" value="UniProtKB-UniRule"/>
</dbReference>